<dbReference type="Proteomes" id="UP000032515">
    <property type="component" value="Unassembled WGS sequence"/>
</dbReference>
<dbReference type="PATRIC" id="fig|1076.23.peg.3439"/>
<dbReference type="EMBL" id="JXXE01000028">
    <property type="protein sequence ID" value="KIZ47951.1"/>
    <property type="molecule type" value="Genomic_DNA"/>
</dbReference>
<name>A0A0D7F582_RHOPL</name>
<comment type="caution">
    <text evidence="1">The sequence shown here is derived from an EMBL/GenBank/DDBJ whole genome shotgun (WGS) entry which is preliminary data.</text>
</comment>
<accession>A0A0D7F582</accession>
<dbReference type="OrthoDB" id="7584850at2"/>
<gene>
    <name evidence="1" type="ORF">OO17_01510</name>
</gene>
<organism evidence="1 2">
    <name type="scientific">Rhodopseudomonas palustris</name>
    <dbReference type="NCBI Taxonomy" id="1076"/>
    <lineage>
        <taxon>Bacteria</taxon>
        <taxon>Pseudomonadati</taxon>
        <taxon>Pseudomonadota</taxon>
        <taxon>Alphaproteobacteria</taxon>
        <taxon>Hyphomicrobiales</taxon>
        <taxon>Nitrobacteraceae</taxon>
        <taxon>Rhodopseudomonas</taxon>
    </lineage>
</organism>
<protein>
    <submittedName>
        <fullName evidence="1">Uncharacterized protein</fullName>
    </submittedName>
</protein>
<dbReference type="RefSeq" id="WP_044404793.1">
    <property type="nucleotide sequence ID" value="NZ_JXXE01000028.1"/>
</dbReference>
<reference evidence="1 2" key="1">
    <citation type="submission" date="2014-11" db="EMBL/GenBank/DDBJ databases">
        <title>Genomics and ecophysiology of heterotrophic nitrogen fixing bacteria isolated from estuarine surface water.</title>
        <authorList>
            <person name="Bentzon-Tilia M."/>
            <person name="Severin I."/>
            <person name="Hansen L.H."/>
            <person name="Riemann L."/>
        </authorList>
    </citation>
    <scope>NUCLEOTIDE SEQUENCE [LARGE SCALE GENOMIC DNA]</scope>
    <source>
        <strain evidence="1 2">BAL398</strain>
    </source>
</reference>
<evidence type="ECO:0000313" key="1">
    <source>
        <dbReference type="EMBL" id="KIZ47951.1"/>
    </source>
</evidence>
<proteinExistence type="predicted"/>
<evidence type="ECO:0000313" key="2">
    <source>
        <dbReference type="Proteomes" id="UP000032515"/>
    </source>
</evidence>
<dbReference type="AlphaFoldDB" id="A0A0D7F582"/>
<sequence length="73" mass="7850">MSDAFIIEVKSTAIGLVVRDGRGFRFHAACDEFHGLDGRAYRSPDDAQKAAIRHAAQLAATRLGGRAARLQPA</sequence>